<sequence>MNINENRKRRIYWNGRIINLDLNRPEVERLPYKHIEVFNEIWQQKRIRTPLLILIGGYAGTGKSTVARAIIEEVNYTSVLATGFIRSFVQSIHKPENEPALSMNTYDLHRLNSNSDNPGEIIEAFKRQRYLVAEGIENAAKFVVTEHQHTIVDGNHVSPDCAERVAKLDGLIPISFYVKVSDADTHRQMISGPTHSRILDDGQFRTARILHDFMVREVEDQNLPIFEYNEASSRALEMIDQALVPIVSPYL</sequence>
<evidence type="ECO:0000313" key="1">
    <source>
        <dbReference type="EMBL" id="OGG33429.1"/>
    </source>
</evidence>
<dbReference type="AlphaFoldDB" id="A0A1F6B909"/>
<gene>
    <name evidence="1" type="ORF">A2968_02560</name>
</gene>
<protein>
    <submittedName>
        <fullName evidence="1">Uncharacterized protein</fullName>
    </submittedName>
</protein>
<dbReference type="Proteomes" id="UP000176228">
    <property type="component" value="Unassembled WGS sequence"/>
</dbReference>
<dbReference type="PANTHER" id="PTHR33477:SF3">
    <property type="entry name" value="P-LOOP NTPASE DOMAIN-CONTAINING PROTEIN LPA1 HOMOLOG 1"/>
    <property type="match status" value="1"/>
</dbReference>
<proteinExistence type="predicted"/>
<accession>A0A1F6B909</accession>
<dbReference type="EMBL" id="MFJU01000040">
    <property type="protein sequence ID" value="OGG33429.1"/>
    <property type="molecule type" value="Genomic_DNA"/>
</dbReference>
<dbReference type="STRING" id="1798391.A2968_02560"/>
<reference evidence="1 2" key="1">
    <citation type="journal article" date="2016" name="Nat. Commun.">
        <title>Thousands of microbial genomes shed light on interconnected biogeochemical processes in an aquifer system.</title>
        <authorList>
            <person name="Anantharaman K."/>
            <person name="Brown C.T."/>
            <person name="Hug L.A."/>
            <person name="Sharon I."/>
            <person name="Castelle C.J."/>
            <person name="Probst A.J."/>
            <person name="Thomas B.C."/>
            <person name="Singh A."/>
            <person name="Wilkins M.J."/>
            <person name="Karaoz U."/>
            <person name="Brodie E.L."/>
            <person name="Williams K.H."/>
            <person name="Hubbard S.S."/>
            <person name="Banfield J.F."/>
        </authorList>
    </citation>
    <scope>NUCLEOTIDE SEQUENCE [LARGE SCALE GENOMIC DNA]</scope>
</reference>
<comment type="caution">
    <text evidence="1">The sequence shown here is derived from an EMBL/GenBank/DDBJ whole genome shotgun (WGS) entry which is preliminary data.</text>
</comment>
<dbReference type="PANTHER" id="PTHR33477">
    <property type="entry name" value="P-LOOP NTPASE DOMAIN-CONTAINING PROTEIN LPA1 HOMOLOG 1"/>
    <property type="match status" value="1"/>
</dbReference>
<evidence type="ECO:0000313" key="2">
    <source>
        <dbReference type="Proteomes" id="UP000176228"/>
    </source>
</evidence>
<dbReference type="InterPro" id="IPR027417">
    <property type="entry name" value="P-loop_NTPase"/>
</dbReference>
<dbReference type="Gene3D" id="3.40.50.300">
    <property type="entry name" value="P-loop containing nucleotide triphosphate hydrolases"/>
    <property type="match status" value="1"/>
</dbReference>
<name>A0A1F6B909_9BACT</name>
<organism evidence="1 2">
    <name type="scientific">Candidatus Gottesmanbacteria bacterium RIFCSPLOWO2_01_FULL_42_22</name>
    <dbReference type="NCBI Taxonomy" id="1798391"/>
    <lineage>
        <taxon>Bacteria</taxon>
        <taxon>Candidatus Gottesmaniibacteriota</taxon>
    </lineage>
</organism>
<dbReference type="SUPFAM" id="SSF52540">
    <property type="entry name" value="P-loop containing nucleoside triphosphate hydrolases"/>
    <property type="match status" value="1"/>
</dbReference>